<name>A0A238XTW9_9PROT</name>
<sequence>MRITSPIAILLLSPIALSACVSSIKPEAKQLDFYDFGLQSATQRVTFNLPVAELNASNAIQHSNIRYRLNYKNPAQIFSYAESRWSTLPVDLVRQKIDKTNASKSSCSLKLQIVAFDQVFDTADSSHGIVQLQASIIENRSRQRISTTLISAQSTAGSADAKGGVNALDTASTAALQQAADWASATSAAADCQPSS</sequence>
<evidence type="ECO:0000313" key="3">
    <source>
        <dbReference type="Proteomes" id="UP000198305"/>
    </source>
</evidence>
<dbReference type="Gene3D" id="3.40.50.10610">
    <property type="entry name" value="ABC-type transport auxiliary lipoprotein component"/>
    <property type="match status" value="1"/>
</dbReference>
<protein>
    <submittedName>
        <fullName evidence="2">Phospholipid/cholesterol/gamma-HCH transport system substrate-binding protein/cholesterol transport system auxiliary component</fullName>
    </submittedName>
</protein>
<evidence type="ECO:0000256" key="1">
    <source>
        <dbReference type="SAM" id="SignalP"/>
    </source>
</evidence>
<dbReference type="EMBL" id="FZOA01000001">
    <property type="protein sequence ID" value="SNR62357.1"/>
    <property type="molecule type" value="Genomic_DNA"/>
</dbReference>
<dbReference type="OrthoDB" id="5568302at2"/>
<reference evidence="3" key="1">
    <citation type="submission" date="2017-06" db="EMBL/GenBank/DDBJ databases">
        <authorList>
            <person name="Varghese N."/>
            <person name="Submissions S."/>
        </authorList>
    </citation>
    <scope>NUCLEOTIDE SEQUENCE [LARGE SCALE GENOMIC DNA]</scope>
    <source>
        <strain evidence="3">Ca-68</strain>
    </source>
</reference>
<dbReference type="AlphaFoldDB" id="A0A238XTW9"/>
<dbReference type="PROSITE" id="PS51257">
    <property type="entry name" value="PROKAR_LIPOPROTEIN"/>
    <property type="match status" value="1"/>
</dbReference>
<dbReference type="RefSeq" id="WP_089374360.1">
    <property type="nucleotide sequence ID" value="NZ_FZOA01000001.1"/>
</dbReference>
<keyword evidence="3" id="KW-1185">Reference proteome</keyword>
<feature type="chain" id="PRO_5012014558" evidence="1">
    <location>
        <begin position="19"/>
        <end position="196"/>
    </location>
</feature>
<organism evidence="2 3">
    <name type="scientific">Methylobacillus rhizosphaerae</name>
    <dbReference type="NCBI Taxonomy" id="551994"/>
    <lineage>
        <taxon>Bacteria</taxon>
        <taxon>Pseudomonadati</taxon>
        <taxon>Pseudomonadota</taxon>
        <taxon>Betaproteobacteria</taxon>
        <taxon>Nitrosomonadales</taxon>
        <taxon>Methylophilaceae</taxon>
        <taxon>Methylobacillus</taxon>
    </lineage>
</organism>
<keyword evidence="1" id="KW-0732">Signal</keyword>
<feature type="signal peptide" evidence="1">
    <location>
        <begin position="1"/>
        <end position="18"/>
    </location>
</feature>
<accession>A0A238XTW9</accession>
<evidence type="ECO:0000313" key="2">
    <source>
        <dbReference type="EMBL" id="SNR62357.1"/>
    </source>
</evidence>
<proteinExistence type="predicted"/>
<dbReference type="Proteomes" id="UP000198305">
    <property type="component" value="Unassembled WGS sequence"/>
</dbReference>
<gene>
    <name evidence="2" type="ORF">SAMN05192560_0203</name>
</gene>
<dbReference type="SUPFAM" id="SSF159594">
    <property type="entry name" value="XCC0632-like"/>
    <property type="match status" value="1"/>
</dbReference>